<feature type="domain" description="EMI" evidence="5">
    <location>
        <begin position="8"/>
        <end position="89"/>
    </location>
</feature>
<dbReference type="PROSITE" id="PS51041">
    <property type="entry name" value="EMI"/>
    <property type="match status" value="1"/>
</dbReference>
<feature type="disulfide bond" evidence="3">
    <location>
        <begin position="113"/>
        <end position="122"/>
    </location>
</feature>
<evidence type="ECO:0000313" key="6">
    <source>
        <dbReference type="EMBL" id="KAG6939226.1"/>
    </source>
</evidence>
<dbReference type="OrthoDB" id="409374at2759"/>
<dbReference type="InterPro" id="IPR000742">
    <property type="entry name" value="EGF"/>
</dbReference>
<comment type="caution">
    <text evidence="3">Lacks conserved residue(s) required for the propagation of feature annotation.</text>
</comment>
<feature type="domain" description="EGF-like" evidence="4">
    <location>
        <begin position="88"/>
        <end position="123"/>
    </location>
</feature>
<dbReference type="SMART" id="SM00181">
    <property type="entry name" value="EGF"/>
    <property type="match status" value="1"/>
</dbReference>
<evidence type="ECO:0000256" key="3">
    <source>
        <dbReference type="PROSITE-ProRule" id="PRU00076"/>
    </source>
</evidence>
<keyword evidence="7" id="KW-1185">Reference proteome</keyword>
<dbReference type="Pfam" id="PF00008">
    <property type="entry name" value="EGF"/>
    <property type="match status" value="1"/>
</dbReference>
<dbReference type="PROSITE" id="PS50026">
    <property type="entry name" value="EGF_3"/>
    <property type="match status" value="1"/>
</dbReference>
<sequence>SLQLQQGMPNVCLEQELAIVGQRQPCVQAFTQVVKMWKQGCTGHRWCMGYERRTGYYTVYKQVYIIEHQTVYKCCPGWTQQDDEPGCLHLLCSVGTCFNGGKCSEGGSLMCLCPAGFQGPRCQYGSRLKIVTGCFATQCLPKSRLGC</sequence>
<organism evidence="6 7">
    <name type="scientific">Chelydra serpentina</name>
    <name type="common">Snapping turtle</name>
    <name type="synonym">Testudo serpentina</name>
    <dbReference type="NCBI Taxonomy" id="8475"/>
    <lineage>
        <taxon>Eukaryota</taxon>
        <taxon>Metazoa</taxon>
        <taxon>Chordata</taxon>
        <taxon>Craniata</taxon>
        <taxon>Vertebrata</taxon>
        <taxon>Euteleostomi</taxon>
        <taxon>Archelosauria</taxon>
        <taxon>Testudinata</taxon>
        <taxon>Testudines</taxon>
        <taxon>Cryptodira</taxon>
        <taxon>Durocryptodira</taxon>
        <taxon>Americhelydia</taxon>
        <taxon>Chelydroidea</taxon>
        <taxon>Chelydridae</taxon>
        <taxon>Chelydra</taxon>
    </lineage>
</organism>
<dbReference type="FunFam" id="2.10.25.10:FF:001129">
    <property type="entry name" value="Predicted protein"/>
    <property type="match status" value="1"/>
</dbReference>
<keyword evidence="1" id="KW-0732">Signal</keyword>
<gene>
    <name evidence="6" type="ORF">G0U57_002460</name>
</gene>
<dbReference type="Gene3D" id="2.10.25.10">
    <property type="entry name" value="Laminin"/>
    <property type="match status" value="1"/>
</dbReference>
<dbReference type="SUPFAM" id="SSF57196">
    <property type="entry name" value="EGF/Laminin"/>
    <property type="match status" value="1"/>
</dbReference>
<evidence type="ECO:0000256" key="1">
    <source>
        <dbReference type="ARBA" id="ARBA00022729"/>
    </source>
</evidence>
<dbReference type="InterPro" id="IPR011489">
    <property type="entry name" value="EMI_domain"/>
</dbReference>
<dbReference type="AlphaFoldDB" id="A0A8T1TCN8"/>
<feature type="non-terminal residue" evidence="6">
    <location>
        <position position="147"/>
    </location>
</feature>
<evidence type="ECO:0000259" key="5">
    <source>
        <dbReference type="PROSITE" id="PS51041"/>
    </source>
</evidence>
<keyword evidence="3" id="KW-0245">EGF-like domain</keyword>
<comment type="caution">
    <text evidence="6">The sequence shown here is derived from an EMBL/GenBank/DDBJ whole genome shotgun (WGS) entry which is preliminary data.</text>
</comment>
<accession>A0A8T1TCN8</accession>
<dbReference type="PROSITE" id="PS01186">
    <property type="entry name" value="EGF_2"/>
    <property type="match status" value="1"/>
</dbReference>
<dbReference type="Proteomes" id="UP000765507">
    <property type="component" value="Unassembled WGS sequence"/>
</dbReference>
<keyword evidence="2 3" id="KW-1015">Disulfide bond</keyword>
<dbReference type="EMBL" id="JAHGAV010000012">
    <property type="protein sequence ID" value="KAG6939226.1"/>
    <property type="molecule type" value="Genomic_DNA"/>
</dbReference>
<dbReference type="Pfam" id="PF07546">
    <property type="entry name" value="EMI"/>
    <property type="match status" value="1"/>
</dbReference>
<evidence type="ECO:0000256" key="2">
    <source>
        <dbReference type="ARBA" id="ARBA00023157"/>
    </source>
</evidence>
<proteinExistence type="predicted"/>
<evidence type="ECO:0000313" key="7">
    <source>
        <dbReference type="Proteomes" id="UP000765507"/>
    </source>
</evidence>
<protein>
    <submittedName>
        <fullName evidence="6">Multiple EGF like domains 6</fullName>
    </submittedName>
</protein>
<name>A0A8T1TCN8_CHESE</name>
<reference evidence="6 7" key="1">
    <citation type="journal article" date="2020" name="G3 (Bethesda)">
        <title>Draft Genome of the Common Snapping Turtle, Chelydra serpentina, a Model for Phenotypic Plasticity in Reptiles.</title>
        <authorList>
            <person name="Das D."/>
            <person name="Singh S.K."/>
            <person name="Bierstedt J."/>
            <person name="Erickson A."/>
            <person name="Galli G.L.J."/>
            <person name="Crossley D.A. 2nd"/>
            <person name="Rhen T."/>
        </authorList>
    </citation>
    <scope>NUCLEOTIDE SEQUENCE [LARGE SCALE GENOMIC DNA]</scope>
    <source>
        <strain evidence="6">KW</strain>
    </source>
</reference>
<evidence type="ECO:0000259" key="4">
    <source>
        <dbReference type="PROSITE" id="PS50026"/>
    </source>
</evidence>
<dbReference type="PROSITE" id="PS00022">
    <property type="entry name" value="EGF_1"/>
    <property type="match status" value="1"/>
</dbReference>